<proteinExistence type="predicted"/>
<dbReference type="InParanoid" id="A0A136IPE3"/>
<dbReference type="SUPFAM" id="SSF51322">
    <property type="entry name" value="Cyanovirin-N"/>
    <property type="match status" value="1"/>
</dbReference>
<dbReference type="AlphaFoldDB" id="A0A136IPE3"/>
<feature type="signal peptide" evidence="1">
    <location>
        <begin position="1"/>
        <end position="23"/>
    </location>
</feature>
<accession>A0A136IPE3</accession>
<protein>
    <recommendedName>
        <fullName evidence="4">Cyanovirin-N domain-containing protein</fullName>
    </recommendedName>
</protein>
<reference evidence="3" key="1">
    <citation type="submission" date="2016-02" db="EMBL/GenBank/DDBJ databases">
        <title>Draft genome sequence of Microdochium bolleyi, a fungal endophyte of beachgrass.</title>
        <authorList>
            <consortium name="DOE Joint Genome Institute"/>
            <person name="David A.S."/>
            <person name="May G."/>
            <person name="Haridas S."/>
            <person name="Lim J."/>
            <person name="Wang M."/>
            <person name="Labutti K."/>
            <person name="Lipzen A."/>
            <person name="Barry K."/>
            <person name="Grigoriev I.V."/>
        </authorList>
    </citation>
    <scope>NUCLEOTIDE SEQUENCE [LARGE SCALE GENOMIC DNA]</scope>
    <source>
        <strain evidence="3">J235TASD1</strain>
    </source>
</reference>
<dbReference type="InterPro" id="IPR036673">
    <property type="entry name" value="Cyanovirin-N_sf"/>
</dbReference>
<keyword evidence="1" id="KW-0732">Signal</keyword>
<evidence type="ECO:0008006" key="4">
    <source>
        <dbReference type="Google" id="ProtNLM"/>
    </source>
</evidence>
<dbReference type="Gene3D" id="2.30.60.10">
    <property type="entry name" value="Cyanovirin-N"/>
    <property type="match status" value="1"/>
</dbReference>
<evidence type="ECO:0000256" key="1">
    <source>
        <dbReference type="SAM" id="SignalP"/>
    </source>
</evidence>
<feature type="chain" id="PRO_5007292917" description="Cyanovirin-N domain-containing protein" evidence="1">
    <location>
        <begin position="24"/>
        <end position="146"/>
    </location>
</feature>
<organism evidence="2 3">
    <name type="scientific">Microdochium bolleyi</name>
    <dbReference type="NCBI Taxonomy" id="196109"/>
    <lineage>
        <taxon>Eukaryota</taxon>
        <taxon>Fungi</taxon>
        <taxon>Dikarya</taxon>
        <taxon>Ascomycota</taxon>
        <taxon>Pezizomycotina</taxon>
        <taxon>Sordariomycetes</taxon>
        <taxon>Xylariomycetidae</taxon>
        <taxon>Xylariales</taxon>
        <taxon>Microdochiaceae</taxon>
        <taxon>Microdochium</taxon>
    </lineage>
</organism>
<dbReference type="OrthoDB" id="10385301at2759"/>
<keyword evidence="3" id="KW-1185">Reference proteome</keyword>
<name>A0A136IPE3_9PEZI</name>
<dbReference type="EMBL" id="KQ964266">
    <property type="protein sequence ID" value="KXJ86777.1"/>
    <property type="molecule type" value="Genomic_DNA"/>
</dbReference>
<dbReference type="Proteomes" id="UP000070501">
    <property type="component" value="Unassembled WGS sequence"/>
</dbReference>
<sequence length="146" mass="17006">MAFPIHFFLLAFVGFFFADHARAEIGFTPYCNSGWTTLNDTWISAECGLPGEERKWTSINLDECFACWHGVMIISIHEGGIKDCTKDCRRTSPHKGYEKAPWMCKVKADNDDPDDYAWDMMDLDWLLRYLHGENRICCGNWGRMHW</sequence>
<evidence type="ECO:0000313" key="2">
    <source>
        <dbReference type="EMBL" id="KXJ86777.1"/>
    </source>
</evidence>
<evidence type="ECO:0000313" key="3">
    <source>
        <dbReference type="Proteomes" id="UP000070501"/>
    </source>
</evidence>
<gene>
    <name evidence="2" type="ORF">Micbo1qcDRAFT_218976</name>
</gene>